<keyword evidence="4" id="KW-0238">DNA-binding</keyword>
<dbReference type="PANTHER" id="PTHR48111:SF22">
    <property type="entry name" value="REGULATOR OF RPOS"/>
    <property type="match status" value="1"/>
</dbReference>
<dbReference type="KEGG" id="wma:WM2015_2337"/>
<reference evidence="6 7" key="1">
    <citation type="submission" date="2015-07" db="EMBL/GenBank/DDBJ databases">
        <authorList>
            <person name="Noorani M."/>
        </authorList>
    </citation>
    <scope>NUCLEOTIDE SEQUENCE [LARGE SCALE GENOMIC DNA]</scope>
    <source>
        <strain evidence="6 7">KCTC 42284</strain>
    </source>
</reference>
<dbReference type="CDD" id="cd17574">
    <property type="entry name" value="REC_OmpR"/>
    <property type="match status" value="1"/>
</dbReference>
<dbReference type="InterPro" id="IPR001789">
    <property type="entry name" value="Sig_transdc_resp-reg_receiver"/>
</dbReference>
<dbReference type="SMART" id="SM00448">
    <property type="entry name" value="REC"/>
    <property type="match status" value="1"/>
</dbReference>
<dbReference type="STRING" id="1579979.WM2015_2337"/>
<evidence type="ECO:0000313" key="6">
    <source>
        <dbReference type="EMBL" id="AKS42700.1"/>
    </source>
</evidence>
<dbReference type="CDD" id="cd00383">
    <property type="entry name" value="trans_reg_C"/>
    <property type="match status" value="1"/>
</dbReference>
<keyword evidence="5" id="KW-0804">Transcription</keyword>
<accession>A0A0K0XYG2</accession>
<dbReference type="SMART" id="SM00862">
    <property type="entry name" value="Trans_reg_C"/>
    <property type="match status" value="1"/>
</dbReference>
<dbReference type="InterPro" id="IPR001867">
    <property type="entry name" value="OmpR/PhoB-type_DNA-bd"/>
</dbReference>
<dbReference type="GO" id="GO:0000156">
    <property type="term" value="F:phosphorelay response regulator activity"/>
    <property type="evidence" value="ECO:0007669"/>
    <property type="project" value="TreeGrafter"/>
</dbReference>
<dbReference type="Gene3D" id="3.40.50.2300">
    <property type="match status" value="1"/>
</dbReference>
<dbReference type="AlphaFoldDB" id="A0A0K0XYG2"/>
<dbReference type="GO" id="GO:0032993">
    <property type="term" value="C:protein-DNA complex"/>
    <property type="evidence" value="ECO:0007669"/>
    <property type="project" value="TreeGrafter"/>
</dbReference>
<evidence type="ECO:0000313" key="7">
    <source>
        <dbReference type="Proteomes" id="UP000066624"/>
    </source>
</evidence>
<dbReference type="InterPro" id="IPR039420">
    <property type="entry name" value="WalR-like"/>
</dbReference>
<dbReference type="Gene3D" id="6.10.250.690">
    <property type="match status" value="1"/>
</dbReference>
<keyword evidence="3" id="KW-0805">Transcription regulation</keyword>
<keyword evidence="1" id="KW-0597">Phosphoprotein</keyword>
<dbReference type="GO" id="GO:0005829">
    <property type="term" value="C:cytosol"/>
    <property type="evidence" value="ECO:0007669"/>
    <property type="project" value="TreeGrafter"/>
</dbReference>
<dbReference type="Gene3D" id="1.10.10.10">
    <property type="entry name" value="Winged helix-like DNA-binding domain superfamily/Winged helix DNA-binding domain"/>
    <property type="match status" value="1"/>
</dbReference>
<dbReference type="GO" id="GO:0006355">
    <property type="term" value="P:regulation of DNA-templated transcription"/>
    <property type="evidence" value="ECO:0007669"/>
    <property type="project" value="InterPro"/>
</dbReference>
<dbReference type="OrthoDB" id="9802426at2"/>
<sequence length="229" mass="25523">MDAASLRILLVEDQAELAASIIDFLEGQGHRLDYAADGQAGLDLALSQDFDVVLLDLQLPRLDGLAVCRQLRESADRHLPVLMLTARGTLDNKVEGFEAGADDYLTKPFALEELLLRCNALGRRHQLHARNELLLGDLLIDRRRRVATRQGRVLDLHHTPFDILVALAEAYPAVMTRSELADRIWGDEPPASDALATHIYSLRQALDRPFEQAMLKTLHGVGLRLEVPE</sequence>
<organism evidence="6 7">
    <name type="scientific">Wenzhouxiangella marina</name>
    <dbReference type="NCBI Taxonomy" id="1579979"/>
    <lineage>
        <taxon>Bacteria</taxon>
        <taxon>Pseudomonadati</taxon>
        <taxon>Pseudomonadota</taxon>
        <taxon>Gammaproteobacteria</taxon>
        <taxon>Chromatiales</taxon>
        <taxon>Wenzhouxiangellaceae</taxon>
        <taxon>Wenzhouxiangella</taxon>
    </lineage>
</organism>
<keyword evidence="2" id="KW-0902">Two-component regulatory system</keyword>
<dbReference type="Pfam" id="PF00072">
    <property type="entry name" value="Response_reg"/>
    <property type="match status" value="1"/>
</dbReference>
<dbReference type="PANTHER" id="PTHR48111">
    <property type="entry name" value="REGULATOR OF RPOS"/>
    <property type="match status" value="1"/>
</dbReference>
<dbReference type="Pfam" id="PF00486">
    <property type="entry name" value="Trans_reg_C"/>
    <property type="match status" value="1"/>
</dbReference>
<dbReference type="GO" id="GO:0000976">
    <property type="term" value="F:transcription cis-regulatory region binding"/>
    <property type="evidence" value="ECO:0007669"/>
    <property type="project" value="TreeGrafter"/>
</dbReference>
<proteinExistence type="predicted"/>
<evidence type="ECO:0000256" key="2">
    <source>
        <dbReference type="ARBA" id="ARBA00023012"/>
    </source>
</evidence>
<dbReference type="RefSeq" id="WP_049726240.1">
    <property type="nucleotide sequence ID" value="NZ_CP012154.1"/>
</dbReference>
<evidence type="ECO:0000256" key="3">
    <source>
        <dbReference type="ARBA" id="ARBA00023015"/>
    </source>
</evidence>
<evidence type="ECO:0000256" key="5">
    <source>
        <dbReference type="ARBA" id="ARBA00023163"/>
    </source>
</evidence>
<evidence type="ECO:0000256" key="1">
    <source>
        <dbReference type="ARBA" id="ARBA00022553"/>
    </source>
</evidence>
<dbReference type="SUPFAM" id="SSF52172">
    <property type="entry name" value="CheY-like"/>
    <property type="match status" value="1"/>
</dbReference>
<dbReference type="InterPro" id="IPR036388">
    <property type="entry name" value="WH-like_DNA-bd_sf"/>
</dbReference>
<gene>
    <name evidence="6" type="ORF">WM2015_2337</name>
</gene>
<evidence type="ECO:0000256" key="4">
    <source>
        <dbReference type="ARBA" id="ARBA00023125"/>
    </source>
</evidence>
<dbReference type="EMBL" id="CP012154">
    <property type="protein sequence ID" value="AKS42700.1"/>
    <property type="molecule type" value="Genomic_DNA"/>
</dbReference>
<protein>
    <submittedName>
        <fullName evidence="6">XRE family transcriptional regulator</fullName>
    </submittedName>
</protein>
<dbReference type="PROSITE" id="PS51755">
    <property type="entry name" value="OMPR_PHOB"/>
    <property type="match status" value="1"/>
</dbReference>
<dbReference type="InterPro" id="IPR011006">
    <property type="entry name" value="CheY-like_superfamily"/>
</dbReference>
<name>A0A0K0XYG2_9GAMM</name>
<dbReference type="PROSITE" id="PS50110">
    <property type="entry name" value="RESPONSE_REGULATORY"/>
    <property type="match status" value="1"/>
</dbReference>
<keyword evidence="7" id="KW-1185">Reference proteome</keyword>
<dbReference type="Proteomes" id="UP000066624">
    <property type="component" value="Chromosome"/>
</dbReference>